<dbReference type="PROSITE" id="PS51257">
    <property type="entry name" value="PROKAR_LIPOPROTEIN"/>
    <property type="match status" value="1"/>
</dbReference>
<accession>A0A2D2AUH9</accession>
<gene>
    <name evidence="1" type="ORF">CSW64_04175</name>
</gene>
<name>A0A2D2AUH9_9CAUL</name>
<evidence type="ECO:0000313" key="1">
    <source>
        <dbReference type="EMBL" id="ATQ41664.1"/>
    </source>
</evidence>
<dbReference type="EMBL" id="CP024201">
    <property type="protein sequence ID" value="ATQ41664.1"/>
    <property type="molecule type" value="Genomic_DNA"/>
</dbReference>
<evidence type="ECO:0008006" key="3">
    <source>
        <dbReference type="Google" id="ProtNLM"/>
    </source>
</evidence>
<dbReference type="KEGG" id="cmb:CSW64_04175"/>
<dbReference type="RefSeq" id="WP_099620921.1">
    <property type="nucleotide sequence ID" value="NZ_CP024201.1"/>
</dbReference>
<protein>
    <recommendedName>
        <fullName evidence="3">Lipoprotein</fullName>
    </recommendedName>
</protein>
<reference evidence="1 2" key="1">
    <citation type="submission" date="2017-10" db="EMBL/GenBank/DDBJ databases">
        <title>Genome sequence of Caulobacter mirabilis FWC38.</title>
        <authorList>
            <person name="Fiebig A."/>
            <person name="Crosson S."/>
        </authorList>
    </citation>
    <scope>NUCLEOTIDE SEQUENCE [LARGE SCALE GENOMIC DNA]</scope>
    <source>
        <strain evidence="1 2">FWC 38</strain>
    </source>
</reference>
<organism evidence="1 2">
    <name type="scientific">Caulobacter mirabilis</name>
    <dbReference type="NCBI Taxonomy" id="69666"/>
    <lineage>
        <taxon>Bacteria</taxon>
        <taxon>Pseudomonadati</taxon>
        <taxon>Pseudomonadota</taxon>
        <taxon>Alphaproteobacteria</taxon>
        <taxon>Caulobacterales</taxon>
        <taxon>Caulobacteraceae</taxon>
        <taxon>Caulobacter</taxon>
    </lineage>
</organism>
<dbReference type="AlphaFoldDB" id="A0A2D2AUH9"/>
<sequence>MRARWKIGAGLIALLLLGGCDGVTLGAGMIIHDGGAYACYGDRPVDASDYCKPANVYLCNSGTKALKVKVESSFTTGAPETLVQTYTVQPKTFTGKGPFIGLTEHKRINGMCAVRQHLLTVLP</sequence>
<keyword evidence="2" id="KW-1185">Reference proteome</keyword>
<dbReference type="Proteomes" id="UP000228945">
    <property type="component" value="Chromosome"/>
</dbReference>
<evidence type="ECO:0000313" key="2">
    <source>
        <dbReference type="Proteomes" id="UP000228945"/>
    </source>
</evidence>
<proteinExistence type="predicted"/>